<dbReference type="PANTHER" id="PTHR42809:SF1">
    <property type="entry name" value="FLAVODOXIN 1"/>
    <property type="match status" value="1"/>
</dbReference>
<evidence type="ECO:0000313" key="10">
    <source>
        <dbReference type="EMBL" id="PKY92108.1"/>
    </source>
</evidence>
<dbReference type="Proteomes" id="UP000070422">
    <property type="component" value="Unassembled WGS sequence"/>
</dbReference>
<reference evidence="10 12" key="2">
    <citation type="submission" date="2017-12" db="EMBL/GenBank/DDBJ databases">
        <title>Phylogenetic diversity of female urinary microbiome.</title>
        <authorList>
            <person name="Thomas-White K."/>
            <person name="Wolfe A.J."/>
        </authorList>
    </citation>
    <scope>NUCLEOTIDE SEQUENCE [LARGE SCALE GENOMIC DNA]</scope>
    <source>
        <strain evidence="10 12">UMB0844</strain>
    </source>
</reference>
<evidence type="ECO:0000256" key="2">
    <source>
        <dbReference type="ARBA" id="ARBA00003297"/>
    </source>
</evidence>
<dbReference type="EMBL" id="PKGZ01000001">
    <property type="protein sequence ID" value="PKY92108.1"/>
    <property type="molecule type" value="Genomic_DNA"/>
</dbReference>
<dbReference type="KEGG" id="acg:AWM71_01975"/>
<keyword evidence="7" id="KW-0249">Electron transport</keyword>
<keyword evidence="6" id="KW-0288">FMN</keyword>
<dbReference type="PATRIC" id="fig|87541.4.peg.464"/>
<dbReference type="STRING" id="87541.AWM71_01975"/>
<feature type="domain" description="Flavodoxin-like" evidence="8">
    <location>
        <begin position="3"/>
        <end position="148"/>
    </location>
</feature>
<reference evidence="9 11" key="1">
    <citation type="submission" date="2016-01" db="EMBL/GenBank/DDBJ databases">
        <authorList>
            <person name="Oliw E.H."/>
        </authorList>
    </citation>
    <scope>NUCLEOTIDE SEQUENCE [LARGE SCALE GENOMIC DNA]</scope>
    <source>
        <strain evidence="9 11">KA00635</strain>
    </source>
</reference>
<comment type="caution">
    <text evidence="10">The sequence shown here is derived from an EMBL/GenBank/DDBJ whole genome shotgun (WGS) entry which is preliminary data.</text>
</comment>
<evidence type="ECO:0000256" key="7">
    <source>
        <dbReference type="ARBA" id="ARBA00022982"/>
    </source>
</evidence>
<keyword evidence="12" id="KW-1185">Reference proteome</keyword>
<dbReference type="PROSITE" id="PS50902">
    <property type="entry name" value="FLAVODOXIN_LIKE"/>
    <property type="match status" value="1"/>
</dbReference>
<evidence type="ECO:0000259" key="8">
    <source>
        <dbReference type="PROSITE" id="PS50902"/>
    </source>
</evidence>
<evidence type="ECO:0000256" key="5">
    <source>
        <dbReference type="ARBA" id="ARBA00022630"/>
    </source>
</evidence>
<dbReference type="InterPro" id="IPR008254">
    <property type="entry name" value="Flavodoxin/NO_synth"/>
</dbReference>
<evidence type="ECO:0000256" key="3">
    <source>
        <dbReference type="ARBA" id="ARBA00005267"/>
    </source>
</evidence>
<evidence type="ECO:0000313" key="11">
    <source>
        <dbReference type="Proteomes" id="UP000070422"/>
    </source>
</evidence>
<dbReference type="EMBL" id="LSCQ01000020">
    <property type="protein sequence ID" value="KXB37745.1"/>
    <property type="molecule type" value="Genomic_DNA"/>
</dbReference>
<accession>A0A0X8F7C6</accession>
<keyword evidence="5" id="KW-0285">Flavoprotein</keyword>
<evidence type="ECO:0000256" key="6">
    <source>
        <dbReference type="ARBA" id="ARBA00022643"/>
    </source>
</evidence>
<dbReference type="RefSeq" id="WP_060776418.1">
    <property type="nucleotide sequence ID" value="NZ_CP014159.1"/>
</dbReference>
<comment type="cofactor">
    <cofactor evidence="1">
        <name>FMN</name>
        <dbReference type="ChEBI" id="CHEBI:58210"/>
    </cofactor>
</comment>
<dbReference type="GO" id="GO:0010181">
    <property type="term" value="F:FMN binding"/>
    <property type="evidence" value="ECO:0007669"/>
    <property type="project" value="InterPro"/>
</dbReference>
<sequence length="149" mass="16189">MNALIVYASMTGNTEEACDVMMAALEDLGVTCEMESSLNIFGEDFLDVDICVLGTYTYGAELPEEIIDLYEDLDSLDLSQKVFVTLGSGDHAYEAFCQSVDDCYQQFIKAGAHPAAPPIKIELDCKQEDISTIEVAAASAVEWVQSHSA</sequence>
<comment type="function">
    <text evidence="2">Low-potential electron donor to a number of redox enzymes.</text>
</comment>
<gene>
    <name evidence="10" type="ORF">CYJ27_01350</name>
    <name evidence="9" type="ORF">HMPREF3187_00462</name>
</gene>
<comment type="similarity">
    <text evidence="3">Belongs to the flavodoxin family.</text>
</comment>
<dbReference type="PANTHER" id="PTHR42809">
    <property type="entry name" value="FLAVODOXIN 2"/>
    <property type="match status" value="1"/>
</dbReference>
<dbReference type="InterPro" id="IPR029039">
    <property type="entry name" value="Flavoprotein-like_sf"/>
</dbReference>
<dbReference type="Proteomes" id="UP000234775">
    <property type="component" value="Unassembled WGS sequence"/>
</dbReference>
<name>A0A0X8F7C6_9LACT</name>
<dbReference type="OrthoDB" id="9790745at2"/>
<dbReference type="AlphaFoldDB" id="A0A0X8F7C6"/>
<keyword evidence="4" id="KW-0813">Transport</keyword>
<evidence type="ECO:0000313" key="9">
    <source>
        <dbReference type="EMBL" id="KXB37745.1"/>
    </source>
</evidence>
<evidence type="ECO:0000256" key="4">
    <source>
        <dbReference type="ARBA" id="ARBA00022448"/>
    </source>
</evidence>
<dbReference type="Gene3D" id="3.40.50.360">
    <property type="match status" value="1"/>
</dbReference>
<dbReference type="GO" id="GO:0016651">
    <property type="term" value="F:oxidoreductase activity, acting on NAD(P)H"/>
    <property type="evidence" value="ECO:0007669"/>
    <property type="project" value="UniProtKB-ARBA"/>
</dbReference>
<evidence type="ECO:0000256" key="1">
    <source>
        <dbReference type="ARBA" id="ARBA00001917"/>
    </source>
</evidence>
<protein>
    <submittedName>
        <fullName evidence="9 10">Flavodoxin</fullName>
    </submittedName>
</protein>
<dbReference type="InterPro" id="IPR050619">
    <property type="entry name" value="Flavodoxin"/>
</dbReference>
<dbReference type="Pfam" id="PF00258">
    <property type="entry name" value="Flavodoxin_1"/>
    <property type="match status" value="1"/>
</dbReference>
<evidence type="ECO:0000313" key="12">
    <source>
        <dbReference type="Proteomes" id="UP000234775"/>
    </source>
</evidence>
<dbReference type="NCBIfam" id="NF005587">
    <property type="entry name" value="PRK07308.1"/>
    <property type="match status" value="1"/>
</dbReference>
<organism evidence="10 12">
    <name type="scientific">Aerococcus christensenii</name>
    <dbReference type="NCBI Taxonomy" id="87541"/>
    <lineage>
        <taxon>Bacteria</taxon>
        <taxon>Bacillati</taxon>
        <taxon>Bacillota</taxon>
        <taxon>Bacilli</taxon>
        <taxon>Lactobacillales</taxon>
        <taxon>Aerococcaceae</taxon>
        <taxon>Aerococcus</taxon>
    </lineage>
</organism>
<proteinExistence type="inferred from homology"/>
<dbReference type="SUPFAM" id="SSF52218">
    <property type="entry name" value="Flavoproteins"/>
    <property type="match status" value="1"/>
</dbReference>